<organism evidence="7 8">
    <name type="scientific">Hansschlegelia zhihuaiae</name>
    <dbReference type="NCBI Taxonomy" id="405005"/>
    <lineage>
        <taxon>Bacteria</taxon>
        <taxon>Pseudomonadati</taxon>
        <taxon>Pseudomonadota</taxon>
        <taxon>Alphaproteobacteria</taxon>
        <taxon>Hyphomicrobiales</taxon>
        <taxon>Methylopilaceae</taxon>
        <taxon>Hansschlegelia</taxon>
    </lineage>
</organism>
<feature type="binding site" evidence="6">
    <location>
        <position position="91"/>
    </location>
    <ligand>
        <name>S-adenosyl-L-methionine</name>
        <dbReference type="ChEBI" id="CHEBI:59789"/>
    </ligand>
</feature>
<dbReference type="Gene3D" id="3.40.50.150">
    <property type="entry name" value="Vaccinia Virus protein VP39"/>
    <property type="match status" value="1"/>
</dbReference>
<gene>
    <name evidence="6 7" type="primary">rsmH</name>
    <name evidence="7" type="ORF">EK403_06025</name>
</gene>
<comment type="catalytic activity">
    <reaction evidence="6">
        <text>cytidine(1402) in 16S rRNA + S-adenosyl-L-methionine = N(4)-methylcytidine(1402) in 16S rRNA + S-adenosyl-L-homocysteine + H(+)</text>
        <dbReference type="Rhea" id="RHEA:42928"/>
        <dbReference type="Rhea" id="RHEA-COMP:10286"/>
        <dbReference type="Rhea" id="RHEA-COMP:10287"/>
        <dbReference type="ChEBI" id="CHEBI:15378"/>
        <dbReference type="ChEBI" id="CHEBI:57856"/>
        <dbReference type="ChEBI" id="CHEBI:59789"/>
        <dbReference type="ChEBI" id="CHEBI:74506"/>
        <dbReference type="ChEBI" id="CHEBI:82748"/>
        <dbReference type="EC" id="2.1.1.199"/>
    </reaction>
</comment>
<dbReference type="OrthoDB" id="9806637at2"/>
<evidence type="ECO:0000313" key="7">
    <source>
        <dbReference type="EMBL" id="RXF74485.1"/>
    </source>
</evidence>
<dbReference type="HAMAP" id="MF_01007">
    <property type="entry name" value="16SrRNA_methyltr_H"/>
    <property type="match status" value="1"/>
</dbReference>
<protein>
    <recommendedName>
        <fullName evidence="6">Ribosomal RNA small subunit methyltransferase H</fullName>
        <ecNumber evidence="6">2.1.1.199</ecNumber>
    </recommendedName>
    <alternativeName>
        <fullName evidence="6">16S rRNA m(4)C1402 methyltransferase</fullName>
    </alternativeName>
    <alternativeName>
        <fullName evidence="6">rRNA (cytosine-N(4)-)-methyltransferase RsmH</fullName>
    </alternativeName>
</protein>
<keyword evidence="2 6" id="KW-0698">rRNA processing</keyword>
<dbReference type="InterPro" id="IPR029063">
    <property type="entry name" value="SAM-dependent_MTases_sf"/>
</dbReference>
<reference evidence="7 8" key="1">
    <citation type="submission" date="2018-12" db="EMBL/GenBank/DDBJ databases">
        <title>bacterium Hansschlegelia zhihuaiae S113.</title>
        <authorList>
            <person name="He J."/>
        </authorList>
    </citation>
    <scope>NUCLEOTIDE SEQUENCE [LARGE SCALE GENOMIC DNA]</scope>
    <source>
        <strain evidence="7 8">S 113</strain>
    </source>
</reference>
<name>A0A4Q0MM12_9HYPH</name>
<accession>A0A4Q0MM12</accession>
<keyword evidence="6" id="KW-0963">Cytoplasm</keyword>
<dbReference type="PANTHER" id="PTHR11265:SF0">
    <property type="entry name" value="12S RRNA N4-METHYLCYTIDINE METHYLTRANSFERASE"/>
    <property type="match status" value="1"/>
</dbReference>
<proteinExistence type="inferred from homology"/>
<dbReference type="Proteomes" id="UP000289708">
    <property type="component" value="Unassembled WGS sequence"/>
</dbReference>
<dbReference type="GO" id="GO:0071424">
    <property type="term" value="F:rRNA (cytosine-N4-)-methyltransferase activity"/>
    <property type="evidence" value="ECO:0007669"/>
    <property type="project" value="UniProtKB-UniRule"/>
</dbReference>
<evidence type="ECO:0000256" key="1">
    <source>
        <dbReference type="ARBA" id="ARBA00010396"/>
    </source>
</evidence>
<keyword evidence="3 6" id="KW-0489">Methyltransferase</keyword>
<dbReference type="InterPro" id="IPR002903">
    <property type="entry name" value="RsmH"/>
</dbReference>
<evidence type="ECO:0000256" key="4">
    <source>
        <dbReference type="ARBA" id="ARBA00022679"/>
    </source>
</evidence>
<comment type="caution">
    <text evidence="7">The sequence shown here is derived from an EMBL/GenBank/DDBJ whole genome shotgun (WGS) entry which is preliminary data.</text>
</comment>
<dbReference type="PANTHER" id="PTHR11265">
    <property type="entry name" value="S-ADENOSYL-METHYLTRANSFERASE MRAW"/>
    <property type="match status" value="1"/>
</dbReference>
<comment type="similarity">
    <text evidence="1 6">Belongs to the methyltransferase superfamily. RsmH family.</text>
</comment>
<evidence type="ECO:0000256" key="6">
    <source>
        <dbReference type="HAMAP-Rule" id="MF_01007"/>
    </source>
</evidence>
<feature type="binding site" evidence="6">
    <location>
        <position position="43"/>
    </location>
    <ligand>
        <name>S-adenosyl-L-methionine</name>
        <dbReference type="ChEBI" id="CHEBI:59789"/>
    </ligand>
</feature>
<dbReference type="PIRSF" id="PIRSF004486">
    <property type="entry name" value="MraW"/>
    <property type="match status" value="1"/>
</dbReference>
<evidence type="ECO:0000256" key="5">
    <source>
        <dbReference type="ARBA" id="ARBA00022691"/>
    </source>
</evidence>
<keyword evidence="5 6" id="KW-0949">S-adenosyl-L-methionine</keyword>
<evidence type="ECO:0000313" key="8">
    <source>
        <dbReference type="Proteomes" id="UP000289708"/>
    </source>
</evidence>
<dbReference type="GO" id="GO:0070475">
    <property type="term" value="P:rRNA base methylation"/>
    <property type="evidence" value="ECO:0007669"/>
    <property type="project" value="UniProtKB-UniRule"/>
</dbReference>
<dbReference type="AlphaFoldDB" id="A0A4Q0MM12"/>
<dbReference type="InterPro" id="IPR023397">
    <property type="entry name" value="SAM-dep_MeTrfase_MraW_recog"/>
</dbReference>
<dbReference type="SUPFAM" id="SSF81799">
    <property type="entry name" value="Putative methyltransferase TM0872, insert domain"/>
    <property type="match status" value="1"/>
</dbReference>
<dbReference type="Gene3D" id="1.10.150.170">
    <property type="entry name" value="Putative methyltransferase TM0872, insert domain"/>
    <property type="match status" value="1"/>
</dbReference>
<dbReference type="EC" id="2.1.1.199" evidence="6"/>
<evidence type="ECO:0000256" key="2">
    <source>
        <dbReference type="ARBA" id="ARBA00022552"/>
    </source>
</evidence>
<sequence length="325" mass="34123">MLAEVLSALSPADGEIHLDGTFGAGGYTAAILGAADCRVIALDRDPTAVAAGYELVAASKGRLTLVEERFSNLSAALDALGVAELDGVVLDVGVSSMQIDRAERGFSFRNDGPLDMRMGGEGPSAADLVATLDDKELAAVLRTLGEERRAGAIARAIVAERAEAPIETTGRLAQIAEKVLGSWNDGIHPATRTFQALRLAVNDELGELGRALFAAEKRLKPGGRLVVVSFHSLEDRIVKTFLADRTRTAPGGSRHMPQQAVAAATFEALSRGVVKPGDAEIARNPRARSARLRAARRTSAPARGGDPFAFGVPRLPLHGFSGETS</sequence>
<dbReference type="NCBIfam" id="TIGR00006">
    <property type="entry name" value="16S rRNA (cytosine(1402)-N(4))-methyltransferase RsmH"/>
    <property type="match status" value="1"/>
</dbReference>
<evidence type="ECO:0000256" key="3">
    <source>
        <dbReference type="ARBA" id="ARBA00022603"/>
    </source>
</evidence>
<comment type="subcellular location">
    <subcellularLocation>
        <location evidence="6">Cytoplasm</location>
    </subcellularLocation>
</comment>
<feature type="binding site" evidence="6">
    <location>
        <position position="70"/>
    </location>
    <ligand>
        <name>S-adenosyl-L-methionine</name>
        <dbReference type="ChEBI" id="CHEBI:59789"/>
    </ligand>
</feature>
<dbReference type="SUPFAM" id="SSF53335">
    <property type="entry name" value="S-adenosyl-L-methionine-dependent methyltransferases"/>
    <property type="match status" value="1"/>
</dbReference>
<dbReference type="GO" id="GO:0005737">
    <property type="term" value="C:cytoplasm"/>
    <property type="evidence" value="ECO:0007669"/>
    <property type="project" value="UniProtKB-SubCell"/>
</dbReference>
<dbReference type="EMBL" id="RYFI01000004">
    <property type="protein sequence ID" value="RXF74485.1"/>
    <property type="molecule type" value="Genomic_DNA"/>
</dbReference>
<comment type="function">
    <text evidence="6">Specifically methylates the N4 position of cytidine in position 1402 (C1402) of 16S rRNA.</text>
</comment>
<dbReference type="Pfam" id="PF01795">
    <property type="entry name" value="Methyltransf_5"/>
    <property type="match status" value="1"/>
</dbReference>
<keyword evidence="8" id="KW-1185">Reference proteome</keyword>
<feature type="binding site" evidence="6">
    <location>
        <begin position="25"/>
        <end position="27"/>
    </location>
    <ligand>
        <name>S-adenosyl-L-methionine</name>
        <dbReference type="ChEBI" id="CHEBI:59789"/>
    </ligand>
</feature>
<keyword evidence="4 6" id="KW-0808">Transferase</keyword>
<feature type="binding site" evidence="6">
    <location>
        <position position="98"/>
    </location>
    <ligand>
        <name>S-adenosyl-L-methionine</name>
        <dbReference type="ChEBI" id="CHEBI:59789"/>
    </ligand>
</feature>